<dbReference type="InterPro" id="IPR058250">
    <property type="entry name" value="CCC"/>
</dbReference>
<evidence type="ECO:0000259" key="2">
    <source>
        <dbReference type="Pfam" id="PF26644"/>
    </source>
</evidence>
<accession>A0A1J1IS65</accession>
<dbReference type="Pfam" id="PF26644">
    <property type="entry name" value="CCC"/>
    <property type="match status" value="1"/>
</dbReference>
<dbReference type="EMBL" id="CVRI01000059">
    <property type="protein sequence ID" value="CRL02992.1"/>
    <property type="molecule type" value="Genomic_DNA"/>
</dbReference>
<protein>
    <submittedName>
        <fullName evidence="3">CLUMA_CG016247, isoform A</fullName>
    </submittedName>
</protein>
<sequence>MMLRSLHPIILIILFCDLRFIVSTTAMLMNNVATIERKHPEEASFVEYFKDHEVSEKQARENLRGLKENDFATPAYCKACSLEHRKYCISENLLKDHCCCNQSHNKGEFNDLRHLY</sequence>
<keyword evidence="1" id="KW-0732">Signal</keyword>
<name>A0A1J1IS65_9DIPT</name>
<feature type="signal peptide" evidence="1">
    <location>
        <begin position="1"/>
        <end position="26"/>
    </location>
</feature>
<evidence type="ECO:0000256" key="1">
    <source>
        <dbReference type="SAM" id="SignalP"/>
    </source>
</evidence>
<feature type="domain" description="CCC" evidence="2">
    <location>
        <begin position="50"/>
        <end position="114"/>
    </location>
</feature>
<feature type="chain" id="PRO_5012656069" evidence="1">
    <location>
        <begin position="27"/>
        <end position="116"/>
    </location>
</feature>
<evidence type="ECO:0000313" key="4">
    <source>
        <dbReference type="Proteomes" id="UP000183832"/>
    </source>
</evidence>
<dbReference type="OrthoDB" id="6610578at2759"/>
<keyword evidence="4" id="KW-1185">Reference proteome</keyword>
<organism evidence="3 4">
    <name type="scientific">Clunio marinus</name>
    <dbReference type="NCBI Taxonomy" id="568069"/>
    <lineage>
        <taxon>Eukaryota</taxon>
        <taxon>Metazoa</taxon>
        <taxon>Ecdysozoa</taxon>
        <taxon>Arthropoda</taxon>
        <taxon>Hexapoda</taxon>
        <taxon>Insecta</taxon>
        <taxon>Pterygota</taxon>
        <taxon>Neoptera</taxon>
        <taxon>Endopterygota</taxon>
        <taxon>Diptera</taxon>
        <taxon>Nematocera</taxon>
        <taxon>Chironomoidea</taxon>
        <taxon>Chironomidae</taxon>
        <taxon>Clunio</taxon>
    </lineage>
</organism>
<dbReference type="Proteomes" id="UP000183832">
    <property type="component" value="Unassembled WGS sequence"/>
</dbReference>
<dbReference type="AlphaFoldDB" id="A0A1J1IS65"/>
<gene>
    <name evidence="3" type="ORF">CLUMA_CG016247</name>
</gene>
<evidence type="ECO:0000313" key="3">
    <source>
        <dbReference type="EMBL" id="CRL02992.1"/>
    </source>
</evidence>
<reference evidence="3 4" key="1">
    <citation type="submission" date="2015-04" db="EMBL/GenBank/DDBJ databases">
        <authorList>
            <person name="Syromyatnikov M.Y."/>
            <person name="Popov V.N."/>
        </authorList>
    </citation>
    <scope>NUCLEOTIDE SEQUENCE [LARGE SCALE GENOMIC DNA]</scope>
</reference>
<proteinExistence type="predicted"/>